<keyword evidence="11 23" id="KW-0067">ATP-binding</keyword>
<feature type="binding site" evidence="21">
    <location>
        <begin position="191"/>
        <end position="192"/>
    </location>
    <ligand>
        <name>ATP</name>
        <dbReference type="ChEBI" id="CHEBI:30616"/>
    </ligand>
</feature>
<feature type="binding site" evidence="22">
    <location>
        <position position="315"/>
    </location>
    <ligand>
        <name>Mg(2+)</name>
        <dbReference type="ChEBI" id="CHEBI:18420"/>
        <label>2</label>
    </ligand>
</feature>
<evidence type="ECO:0000256" key="7">
    <source>
        <dbReference type="ARBA" id="ARBA00022490"/>
    </source>
</evidence>
<evidence type="ECO:0000256" key="4">
    <source>
        <dbReference type="ARBA" id="ARBA00004752"/>
    </source>
</evidence>
<dbReference type="FunFam" id="3.30.1490.20:FF:000007">
    <property type="entry name" value="D-alanine--D-alanine ligase"/>
    <property type="match status" value="1"/>
</dbReference>
<evidence type="ECO:0000256" key="23">
    <source>
        <dbReference type="PROSITE-ProRule" id="PRU00409"/>
    </source>
</evidence>
<dbReference type="GO" id="GO:0008716">
    <property type="term" value="F:D-alanine-D-alanine ligase activity"/>
    <property type="evidence" value="ECO:0007669"/>
    <property type="project" value="UniProtKB-UniRule"/>
</dbReference>
<feature type="binding site" evidence="21">
    <location>
        <position position="142"/>
    </location>
    <ligand>
        <name>ATP</name>
        <dbReference type="ChEBI" id="CHEBI:30616"/>
    </ligand>
</feature>
<evidence type="ECO:0000256" key="20">
    <source>
        <dbReference type="PIRSR" id="PIRSR039102-1"/>
    </source>
</evidence>
<feature type="binding site" evidence="21">
    <location>
        <begin position="221"/>
        <end position="228"/>
    </location>
    <ligand>
        <name>ATP</name>
        <dbReference type="ChEBI" id="CHEBI:30616"/>
    </ligand>
</feature>
<name>A0A2H0W5T6_9BACT</name>
<evidence type="ECO:0000259" key="24">
    <source>
        <dbReference type="PROSITE" id="PS50975"/>
    </source>
</evidence>
<keyword evidence="8 19" id="KW-0436">Ligase</keyword>
<keyword evidence="16 19" id="KW-0961">Cell wall biogenesis/degradation</keyword>
<evidence type="ECO:0000256" key="14">
    <source>
        <dbReference type="ARBA" id="ARBA00022984"/>
    </source>
</evidence>
<evidence type="ECO:0000256" key="15">
    <source>
        <dbReference type="ARBA" id="ARBA00023211"/>
    </source>
</evidence>
<dbReference type="InterPro" id="IPR011761">
    <property type="entry name" value="ATP-grasp"/>
</dbReference>
<dbReference type="FunFam" id="3.30.470.20:FF:000008">
    <property type="entry name" value="D-alanine--D-alanine ligase"/>
    <property type="match status" value="1"/>
</dbReference>
<dbReference type="PROSITE" id="PS00843">
    <property type="entry name" value="DALA_DALA_LIGASE_1"/>
    <property type="match status" value="1"/>
</dbReference>
<evidence type="ECO:0000256" key="17">
    <source>
        <dbReference type="ARBA" id="ARBA00047614"/>
    </source>
</evidence>
<dbReference type="InterPro" id="IPR011095">
    <property type="entry name" value="Dala_Dala_lig_C"/>
</dbReference>
<dbReference type="PIRSF" id="PIRSF039102">
    <property type="entry name" value="Ddl/VanB"/>
    <property type="match status" value="1"/>
</dbReference>
<keyword evidence="7 19" id="KW-0963">Cytoplasm</keyword>
<comment type="caution">
    <text evidence="25">The sequence shown here is derived from an EMBL/GenBank/DDBJ whole genome shotgun (WGS) entry which is preliminary data.</text>
</comment>
<comment type="pathway">
    <text evidence="4 19">Cell wall biogenesis; peptidoglycan biosynthesis.</text>
</comment>
<feature type="binding site" evidence="22">
    <location>
        <position position="315"/>
    </location>
    <ligand>
        <name>Mg(2+)</name>
        <dbReference type="ChEBI" id="CHEBI:18420"/>
        <label>1</label>
    </ligand>
</feature>
<feature type="active site" evidence="20">
    <location>
        <position position="326"/>
    </location>
</feature>
<evidence type="ECO:0000256" key="12">
    <source>
        <dbReference type="ARBA" id="ARBA00022842"/>
    </source>
</evidence>
<dbReference type="GO" id="GO:0005524">
    <property type="term" value="F:ATP binding"/>
    <property type="evidence" value="ECO:0007669"/>
    <property type="project" value="UniProtKB-UniRule"/>
</dbReference>
<dbReference type="InterPro" id="IPR000291">
    <property type="entry name" value="D-Ala_lig_Van_CS"/>
</dbReference>
<dbReference type="Gene3D" id="3.40.50.20">
    <property type="match status" value="1"/>
</dbReference>
<sequence>MEKKLNVAILFGGRSAEHEVSLQSAKNVCDAIDKEKYNPILIGIDKNGRWLLNDGAKFLLNADDPKLIKLNSAGESVAMIPSSGGEIIELNNDDSVGPKIDVVFPILHGTYGEDGTIQGLLKLADVPFVGAGVLGSAVGMDKDVMKRLLRDAGIKIGKFVAVRSSDIIPKYLEIESNLGAPFFVKPANMGSSVGISKVHNADEYQKAIEEAFDFDTKIIIEEFISGREIECAVLGNAKPIASTPGEIKPTYEFYSYEAKYIDENGAAAEIPAKISDDATKKIKEIAIKTFQVLECAGFGRVDSFLTESGEIFVNEINTIPGFTKISMYPKLFEASGISYTELISRLIDLAIERFETERKLKTDYKD</sequence>
<organism evidence="25 26">
    <name type="scientific">Candidatus Berkelbacteria bacterium CG10_big_fil_rev_8_21_14_0_10_43_13</name>
    <dbReference type="NCBI Taxonomy" id="1974514"/>
    <lineage>
        <taxon>Bacteria</taxon>
        <taxon>Candidatus Berkelbacteria</taxon>
    </lineage>
</organism>
<dbReference type="GO" id="GO:0046872">
    <property type="term" value="F:metal ion binding"/>
    <property type="evidence" value="ECO:0007669"/>
    <property type="project" value="UniProtKB-KW"/>
</dbReference>
<dbReference type="SUPFAM" id="SSF56059">
    <property type="entry name" value="Glutathione synthetase ATP-binding domain-like"/>
    <property type="match status" value="1"/>
</dbReference>
<keyword evidence="13 19" id="KW-0133">Cell shape</keyword>
<proteinExistence type="inferred from homology"/>
<evidence type="ECO:0000313" key="25">
    <source>
        <dbReference type="EMBL" id="PIS07449.1"/>
    </source>
</evidence>
<evidence type="ECO:0000256" key="10">
    <source>
        <dbReference type="ARBA" id="ARBA00022741"/>
    </source>
</evidence>
<keyword evidence="10 21" id="KW-0547">Nucleotide-binding</keyword>
<evidence type="ECO:0000256" key="1">
    <source>
        <dbReference type="ARBA" id="ARBA00001936"/>
    </source>
</evidence>
<dbReference type="InterPro" id="IPR011127">
    <property type="entry name" value="Dala_Dala_lig_N"/>
</dbReference>
<accession>A0A2H0W5T6</accession>
<evidence type="ECO:0000256" key="5">
    <source>
        <dbReference type="ARBA" id="ARBA00010871"/>
    </source>
</evidence>
<reference evidence="26" key="1">
    <citation type="submission" date="2017-09" db="EMBL/GenBank/DDBJ databases">
        <title>Depth-based differentiation of microbial function through sediment-hosted aquifers and enrichment of novel symbionts in the deep terrestrial subsurface.</title>
        <authorList>
            <person name="Probst A.J."/>
            <person name="Ladd B."/>
            <person name="Jarett J.K."/>
            <person name="Geller-Mcgrath D.E."/>
            <person name="Sieber C.M.K."/>
            <person name="Emerson J.B."/>
            <person name="Anantharaman K."/>
            <person name="Thomas B.C."/>
            <person name="Malmstrom R."/>
            <person name="Stieglmeier M."/>
            <person name="Klingl A."/>
            <person name="Woyke T."/>
            <person name="Ryan C.M."/>
            <person name="Banfield J.F."/>
        </authorList>
    </citation>
    <scope>NUCLEOTIDE SEQUENCE [LARGE SCALE GENOMIC DNA]</scope>
</reference>
<comment type="function">
    <text evidence="2 19">Cell wall formation.</text>
</comment>
<dbReference type="NCBIfam" id="NF002528">
    <property type="entry name" value="PRK01966.1-4"/>
    <property type="match status" value="1"/>
</dbReference>
<comment type="cofactor">
    <cofactor evidence="1">
        <name>Mn(2+)</name>
        <dbReference type="ChEBI" id="CHEBI:29035"/>
    </cofactor>
</comment>
<dbReference type="InterPro" id="IPR005905">
    <property type="entry name" value="D_ala_D_ala"/>
</dbReference>
<dbReference type="InterPro" id="IPR016185">
    <property type="entry name" value="PreATP-grasp_dom_sf"/>
</dbReference>
<evidence type="ECO:0000256" key="22">
    <source>
        <dbReference type="PIRSR" id="PIRSR039102-3"/>
    </source>
</evidence>
<keyword evidence="9 22" id="KW-0479">Metal-binding</keyword>
<evidence type="ECO:0000256" key="16">
    <source>
        <dbReference type="ARBA" id="ARBA00023316"/>
    </source>
</evidence>
<dbReference type="GO" id="GO:0071555">
    <property type="term" value="P:cell wall organization"/>
    <property type="evidence" value="ECO:0007669"/>
    <property type="project" value="UniProtKB-KW"/>
</dbReference>
<feature type="binding site" evidence="22">
    <location>
        <position position="302"/>
    </location>
    <ligand>
        <name>Mg(2+)</name>
        <dbReference type="ChEBI" id="CHEBI:18420"/>
        <label>1</label>
    </ligand>
</feature>
<dbReference type="PANTHER" id="PTHR23132">
    <property type="entry name" value="D-ALANINE--D-ALANINE LIGASE"/>
    <property type="match status" value="1"/>
</dbReference>
<evidence type="ECO:0000256" key="19">
    <source>
        <dbReference type="HAMAP-Rule" id="MF_00047"/>
    </source>
</evidence>
<evidence type="ECO:0000313" key="26">
    <source>
        <dbReference type="Proteomes" id="UP000231382"/>
    </source>
</evidence>
<dbReference type="Pfam" id="PF01820">
    <property type="entry name" value="Dala_Dala_lig_N"/>
    <property type="match status" value="1"/>
</dbReference>
<feature type="binding site" evidence="21">
    <location>
        <begin position="314"/>
        <end position="315"/>
    </location>
    <ligand>
        <name>ATP</name>
        <dbReference type="ChEBI" id="CHEBI:30616"/>
    </ligand>
</feature>
<feature type="binding site" evidence="21">
    <location>
        <begin position="183"/>
        <end position="185"/>
    </location>
    <ligand>
        <name>ATP</name>
        <dbReference type="ChEBI" id="CHEBI:30616"/>
    </ligand>
</feature>
<dbReference type="UniPathway" id="UPA00219"/>
<dbReference type="GO" id="GO:0008360">
    <property type="term" value="P:regulation of cell shape"/>
    <property type="evidence" value="ECO:0007669"/>
    <property type="project" value="UniProtKB-KW"/>
</dbReference>
<feature type="active site" evidence="20">
    <location>
        <position position="191"/>
    </location>
</feature>
<dbReference type="SUPFAM" id="SSF52440">
    <property type="entry name" value="PreATP-grasp domain"/>
    <property type="match status" value="1"/>
</dbReference>
<comment type="catalytic activity">
    <reaction evidence="17 19">
        <text>2 D-alanine + ATP = D-alanyl-D-alanine + ADP + phosphate + H(+)</text>
        <dbReference type="Rhea" id="RHEA:11224"/>
        <dbReference type="ChEBI" id="CHEBI:15378"/>
        <dbReference type="ChEBI" id="CHEBI:30616"/>
        <dbReference type="ChEBI" id="CHEBI:43474"/>
        <dbReference type="ChEBI" id="CHEBI:57416"/>
        <dbReference type="ChEBI" id="CHEBI:57822"/>
        <dbReference type="ChEBI" id="CHEBI:456216"/>
        <dbReference type="EC" id="6.3.2.4"/>
    </reaction>
</comment>
<evidence type="ECO:0000256" key="8">
    <source>
        <dbReference type="ARBA" id="ARBA00022598"/>
    </source>
</evidence>
<dbReference type="NCBIfam" id="NF002525">
    <property type="entry name" value="PRK01966.1-1"/>
    <property type="match status" value="1"/>
</dbReference>
<feature type="active site" evidence="20">
    <location>
        <position position="17"/>
    </location>
</feature>
<evidence type="ECO:0000256" key="2">
    <source>
        <dbReference type="ARBA" id="ARBA00003921"/>
    </source>
</evidence>
<dbReference type="Proteomes" id="UP000231382">
    <property type="component" value="Unassembled WGS sequence"/>
</dbReference>
<evidence type="ECO:0000256" key="9">
    <source>
        <dbReference type="ARBA" id="ARBA00022723"/>
    </source>
</evidence>
<protein>
    <recommendedName>
        <fullName evidence="6 19">D-alanine--D-alanine ligase</fullName>
        <ecNumber evidence="6 19">6.3.2.4</ecNumber>
    </recommendedName>
    <alternativeName>
        <fullName evidence="19">D-Ala-D-Ala ligase</fullName>
    </alternativeName>
    <alternativeName>
        <fullName evidence="19">D-alanylalanine synthetase</fullName>
    </alternativeName>
</protein>
<dbReference type="NCBIfam" id="TIGR01205">
    <property type="entry name" value="D_ala_D_alaTIGR"/>
    <property type="match status" value="1"/>
</dbReference>
<keyword evidence="14 19" id="KW-0573">Peptidoglycan synthesis</keyword>
<dbReference type="PANTHER" id="PTHR23132:SF25">
    <property type="entry name" value="D-ALANINE--D-ALANINE LIGASE A"/>
    <property type="match status" value="1"/>
</dbReference>
<evidence type="ECO:0000256" key="11">
    <source>
        <dbReference type="ARBA" id="ARBA00022840"/>
    </source>
</evidence>
<keyword evidence="15 22" id="KW-0464">Manganese</keyword>
<feature type="domain" description="ATP-grasp" evidence="24">
    <location>
        <begin position="146"/>
        <end position="348"/>
    </location>
</feature>
<dbReference type="NCBIfam" id="NF002378">
    <property type="entry name" value="PRK01372.1"/>
    <property type="match status" value="1"/>
</dbReference>
<dbReference type="HAMAP" id="MF_00047">
    <property type="entry name" value="Dala_Dala_lig"/>
    <property type="match status" value="1"/>
</dbReference>
<feature type="binding site" evidence="22">
    <location>
        <position position="317"/>
    </location>
    <ligand>
        <name>Mg(2+)</name>
        <dbReference type="ChEBI" id="CHEBI:18420"/>
        <label>2</label>
    </ligand>
</feature>
<comment type="pathway">
    <text evidence="18">Glycan biosynthesis.</text>
</comment>
<dbReference type="Gene3D" id="3.30.470.20">
    <property type="entry name" value="ATP-grasp fold, B domain"/>
    <property type="match status" value="1"/>
</dbReference>
<keyword evidence="12 22" id="KW-0460">Magnesium</keyword>
<dbReference type="PROSITE" id="PS50975">
    <property type="entry name" value="ATP_GRASP"/>
    <property type="match status" value="1"/>
</dbReference>
<evidence type="ECO:0000256" key="3">
    <source>
        <dbReference type="ARBA" id="ARBA00004496"/>
    </source>
</evidence>
<comment type="subcellular location">
    <subcellularLocation>
        <location evidence="3 19">Cytoplasm</location>
    </subcellularLocation>
</comment>
<dbReference type="GO" id="GO:0005829">
    <property type="term" value="C:cytosol"/>
    <property type="evidence" value="ECO:0007669"/>
    <property type="project" value="TreeGrafter"/>
</dbReference>
<gene>
    <name evidence="19" type="primary">ddl</name>
    <name evidence="25" type="ORF">COT78_03510</name>
</gene>
<dbReference type="EC" id="6.3.2.4" evidence="6 19"/>
<dbReference type="EMBL" id="PEZW01000023">
    <property type="protein sequence ID" value="PIS07449.1"/>
    <property type="molecule type" value="Genomic_DNA"/>
</dbReference>
<evidence type="ECO:0000256" key="6">
    <source>
        <dbReference type="ARBA" id="ARBA00012216"/>
    </source>
</evidence>
<dbReference type="AlphaFoldDB" id="A0A2H0W5T6"/>
<comment type="similarity">
    <text evidence="5 19">Belongs to the D-alanine--D-alanine ligase family.</text>
</comment>
<dbReference type="InterPro" id="IPR013815">
    <property type="entry name" value="ATP_grasp_subdomain_1"/>
</dbReference>
<evidence type="ECO:0000256" key="13">
    <source>
        <dbReference type="ARBA" id="ARBA00022960"/>
    </source>
</evidence>
<comment type="cofactor">
    <cofactor evidence="22">
        <name>Mg(2+)</name>
        <dbReference type="ChEBI" id="CHEBI:18420"/>
    </cofactor>
    <cofactor evidence="22">
        <name>Mn(2+)</name>
        <dbReference type="ChEBI" id="CHEBI:29035"/>
    </cofactor>
    <text evidence="22">Binds 2 magnesium or manganese ions per subunit.</text>
</comment>
<dbReference type="Pfam" id="PF07478">
    <property type="entry name" value="Dala_Dala_lig_C"/>
    <property type="match status" value="1"/>
</dbReference>
<evidence type="ECO:0000256" key="21">
    <source>
        <dbReference type="PIRSR" id="PIRSR039102-2"/>
    </source>
</evidence>
<dbReference type="Gene3D" id="3.30.1490.20">
    <property type="entry name" value="ATP-grasp fold, A domain"/>
    <property type="match status" value="1"/>
</dbReference>
<evidence type="ECO:0000256" key="18">
    <source>
        <dbReference type="ARBA" id="ARBA00060592"/>
    </source>
</evidence>
<dbReference type="GO" id="GO:0009252">
    <property type="term" value="P:peptidoglycan biosynthetic process"/>
    <property type="evidence" value="ECO:0007669"/>
    <property type="project" value="UniProtKB-UniRule"/>
</dbReference>